<protein>
    <submittedName>
        <fullName evidence="2">Uncharacterized protein</fullName>
    </submittedName>
</protein>
<sequence length="158" mass="17631">MAPGRCLRSEIPWFLSCLSEMPHQGPCCYITSARVFETGHKCVGVSWKCIPLGLSDALGTVGVWGRTMWCDYWLDTLWMWLESSTWTRFSAWSWDGEDGSAGGRASFSSKAGPGFSSVPACLPEPSPIKCPPARRQREQLRPLSTGRQPPQHKRTIQL</sequence>
<reference evidence="2" key="1">
    <citation type="journal article" date="2001" name="Gene">
        <title>Assignment of 118 novel cDNAs of cynomolgus monkey brain to human chromosomes.</title>
        <authorList>
            <person name="Osada N."/>
            <person name="Hida M."/>
            <person name="Kususda J."/>
            <person name="Tanuma R."/>
            <person name="Iseki K."/>
            <person name="Hirata M."/>
            <person name="Suto Y."/>
            <person name="Hirai M."/>
            <person name="Terao K."/>
            <person name="Suzuki Y."/>
            <person name="Sugano S."/>
            <person name="Hashimoto K."/>
        </authorList>
    </citation>
    <scope>NUCLEOTIDE SEQUENCE</scope>
    <source>
        <tissue evidence="2">Medulla oblongata</tissue>
    </source>
</reference>
<feature type="region of interest" description="Disordered" evidence="1">
    <location>
        <begin position="118"/>
        <end position="158"/>
    </location>
</feature>
<dbReference type="EMBL" id="AB097509">
    <property type="protein sequence ID" value="BAC41734.1"/>
    <property type="molecule type" value="mRNA"/>
</dbReference>
<name>Q8HXK8_MACFA</name>
<evidence type="ECO:0000256" key="1">
    <source>
        <dbReference type="SAM" id="MobiDB-lite"/>
    </source>
</evidence>
<evidence type="ECO:0000313" key="2">
    <source>
        <dbReference type="EMBL" id="BAC41734.1"/>
    </source>
</evidence>
<organism evidence="2">
    <name type="scientific">Macaca fascicularis</name>
    <name type="common">Crab-eating macaque</name>
    <name type="synonym">Cynomolgus monkey</name>
    <dbReference type="NCBI Taxonomy" id="9541"/>
    <lineage>
        <taxon>Eukaryota</taxon>
        <taxon>Metazoa</taxon>
        <taxon>Chordata</taxon>
        <taxon>Craniata</taxon>
        <taxon>Vertebrata</taxon>
        <taxon>Euteleostomi</taxon>
        <taxon>Mammalia</taxon>
        <taxon>Eutheria</taxon>
        <taxon>Euarchontoglires</taxon>
        <taxon>Primates</taxon>
        <taxon>Haplorrhini</taxon>
        <taxon>Catarrhini</taxon>
        <taxon>Cercopithecidae</taxon>
        <taxon>Cercopithecinae</taxon>
        <taxon>Macaca</taxon>
    </lineage>
</organism>
<reference evidence="2" key="2">
    <citation type="submission" date="2002-12" db="EMBL/GenBank/DDBJ databases">
        <authorList>
            <person name="Hashimoto K."/>
            <person name="Osada N."/>
            <person name="Hida M."/>
            <person name="Kusuda J."/>
            <person name="Sugano S."/>
        </authorList>
    </citation>
    <scope>NUCLEOTIDE SEQUENCE</scope>
    <source>
        <tissue evidence="2">Medulla oblongata</tissue>
    </source>
</reference>
<proteinExistence type="evidence at transcript level"/>
<dbReference type="AlphaFoldDB" id="Q8HXK8"/>
<accession>Q8HXK8</accession>